<dbReference type="EMBL" id="CAAE01014992">
    <property type="protein sequence ID" value="CAG07643.1"/>
    <property type="molecule type" value="Genomic_DNA"/>
</dbReference>
<accession>Q4RVD9</accession>
<reference evidence="2" key="2">
    <citation type="submission" date="2004-02" db="EMBL/GenBank/DDBJ databases">
        <authorList>
            <consortium name="Genoscope"/>
            <consortium name="Whitehead Institute Centre for Genome Research"/>
        </authorList>
    </citation>
    <scope>NUCLEOTIDE SEQUENCE</scope>
</reference>
<organism evidence="2">
    <name type="scientific">Tetraodon nigroviridis</name>
    <name type="common">Spotted green pufferfish</name>
    <name type="synonym">Chelonodon nigroviridis</name>
    <dbReference type="NCBI Taxonomy" id="99883"/>
    <lineage>
        <taxon>Eukaryota</taxon>
        <taxon>Metazoa</taxon>
        <taxon>Chordata</taxon>
        <taxon>Craniata</taxon>
        <taxon>Vertebrata</taxon>
        <taxon>Euteleostomi</taxon>
        <taxon>Actinopterygii</taxon>
        <taxon>Neopterygii</taxon>
        <taxon>Teleostei</taxon>
        <taxon>Neoteleostei</taxon>
        <taxon>Acanthomorphata</taxon>
        <taxon>Eupercaria</taxon>
        <taxon>Tetraodontiformes</taxon>
        <taxon>Tetradontoidea</taxon>
        <taxon>Tetraodontidae</taxon>
        <taxon>Tetraodon</taxon>
    </lineage>
</organism>
<feature type="domain" description="FAM194 C-terminal" evidence="1">
    <location>
        <begin position="164"/>
        <end position="237"/>
    </location>
</feature>
<dbReference type="PANTHER" id="PTHR23093">
    <property type="entry name" value="SIMILAR TO CHROMOSOME 3 OPEN READING FRAME 20"/>
    <property type="match status" value="1"/>
</dbReference>
<dbReference type="PANTHER" id="PTHR23093:SF18">
    <property type="entry name" value="GLUTAMATE RICH 6"/>
    <property type="match status" value="1"/>
</dbReference>
<dbReference type="AlphaFoldDB" id="Q4RVD9"/>
<sequence length="239" mass="27469">MERNTKYRKHRSWAEYPADCEYCGQNAKPLLDLSWQRWPEKALAFCCVQREQLYELLEVDRCMAAGRYVTPQEAVINDPAQFDMGWTCGFVYTFEIFFNCNQKERVHRPKHHMRSASDCLVLQKDAGPYILAPWLSSISKEKPKRSGQQARPSTSLPSLASVTTRLDLNKSVGRCLEQDGSRLRQWTWSGLGRVPTVLDPLHLNLNERVTLQILGREQVFISFQECGEEVKFSVGSCSC</sequence>
<dbReference type="Pfam" id="PF14977">
    <property type="entry name" value="FAM194"/>
    <property type="match status" value="1"/>
</dbReference>
<evidence type="ECO:0000313" key="2">
    <source>
        <dbReference type="EMBL" id="CAG07643.1"/>
    </source>
</evidence>
<name>Q4RVD9_TETNG</name>
<proteinExistence type="predicted"/>
<dbReference type="KEGG" id="tng:GSTEN00028378G001"/>
<protein>
    <submittedName>
        <fullName evidence="2">(spotted green pufferfish) hypothetical protein</fullName>
    </submittedName>
</protein>
<gene>
    <name evidence="2" type="ORF">GSTENG00028378001</name>
</gene>
<evidence type="ECO:0000259" key="1">
    <source>
        <dbReference type="Pfam" id="PF14977"/>
    </source>
</evidence>
<dbReference type="OrthoDB" id="527209at2759"/>
<dbReference type="InterPro" id="IPR029281">
    <property type="entry name" value="FAM194_C"/>
</dbReference>
<reference evidence="2" key="1">
    <citation type="journal article" date="2004" name="Nature">
        <title>Genome duplication in the teleost fish Tetraodon nigroviridis reveals the early vertebrate proto-karyotype.</title>
        <authorList>
            <person name="Jaillon O."/>
            <person name="Aury J.-M."/>
            <person name="Brunet F."/>
            <person name="Petit J.-L."/>
            <person name="Stange-Thomann N."/>
            <person name="Mauceli E."/>
            <person name="Bouneau L."/>
            <person name="Fischer C."/>
            <person name="Ozouf-Costaz C."/>
            <person name="Bernot A."/>
            <person name="Nicaud S."/>
            <person name="Jaffe D."/>
            <person name="Fisher S."/>
            <person name="Lutfalla G."/>
            <person name="Dossat C."/>
            <person name="Segurens B."/>
            <person name="Dasilva C."/>
            <person name="Salanoubat M."/>
            <person name="Levy M."/>
            <person name="Boudet N."/>
            <person name="Castellano S."/>
            <person name="Anthouard V."/>
            <person name="Jubin C."/>
            <person name="Castelli V."/>
            <person name="Katinka M."/>
            <person name="Vacherie B."/>
            <person name="Biemont C."/>
            <person name="Skalli Z."/>
            <person name="Cattolico L."/>
            <person name="Poulain J."/>
            <person name="De Berardinis V."/>
            <person name="Cruaud C."/>
            <person name="Duprat S."/>
            <person name="Brottier P."/>
            <person name="Coutanceau J.-P."/>
            <person name="Gouzy J."/>
            <person name="Parra G."/>
            <person name="Lardier G."/>
            <person name="Chapple C."/>
            <person name="McKernan K.J."/>
            <person name="McEwan P."/>
            <person name="Bosak S."/>
            <person name="Kellis M."/>
            <person name="Volff J.-N."/>
            <person name="Guigo R."/>
            <person name="Zody M.C."/>
            <person name="Mesirov J."/>
            <person name="Lindblad-Toh K."/>
            <person name="Birren B."/>
            <person name="Nusbaum C."/>
            <person name="Kahn D."/>
            <person name="Robinson-Rechavi M."/>
            <person name="Laudet V."/>
            <person name="Schachter V."/>
            <person name="Quetier F."/>
            <person name="Saurin W."/>
            <person name="Scarpelli C."/>
            <person name="Wincker P."/>
            <person name="Lander E.S."/>
            <person name="Weissenbach J."/>
            <person name="Roest Crollius H."/>
        </authorList>
    </citation>
    <scope>NUCLEOTIDE SEQUENCE [LARGE SCALE GENOMIC DNA]</scope>
</reference>
<comment type="caution">
    <text evidence="2">The sequence shown here is derived from an EMBL/GenBank/DDBJ whole genome shotgun (WGS) entry which is preliminary data.</text>
</comment>